<dbReference type="InterPro" id="IPR043129">
    <property type="entry name" value="ATPase_NBD"/>
</dbReference>
<evidence type="ECO:0000313" key="3">
    <source>
        <dbReference type="Proteomes" id="UP000824262"/>
    </source>
</evidence>
<reference evidence="2" key="2">
    <citation type="journal article" date="2021" name="PeerJ">
        <title>Extensive microbial diversity within the chicken gut microbiome revealed by metagenomics and culture.</title>
        <authorList>
            <person name="Gilroy R."/>
            <person name="Ravi A."/>
            <person name="Getino M."/>
            <person name="Pursley I."/>
            <person name="Horton D.L."/>
            <person name="Alikhan N.F."/>
            <person name="Baker D."/>
            <person name="Gharbi K."/>
            <person name="Hall N."/>
            <person name="Watson M."/>
            <person name="Adriaenssens E.M."/>
            <person name="Foster-Nyarko E."/>
            <person name="Jarju S."/>
            <person name="Secka A."/>
            <person name="Antonio M."/>
            <person name="Oren A."/>
            <person name="Chaudhuri R.R."/>
            <person name="La Ragione R."/>
            <person name="Hildebrand F."/>
            <person name="Pallen M.J."/>
        </authorList>
    </citation>
    <scope>NUCLEOTIDE SEQUENCE</scope>
    <source>
        <strain evidence="2">ChiBcolR7-354</strain>
    </source>
</reference>
<name>A0A9D1CRW9_9FIRM</name>
<reference evidence="2" key="1">
    <citation type="submission" date="2020-10" db="EMBL/GenBank/DDBJ databases">
        <authorList>
            <person name="Gilroy R."/>
        </authorList>
    </citation>
    <scope>NUCLEOTIDE SEQUENCE</scope>
    <source>
        <strain evidence="2">ChiBcolR7-354</strain>
    </source>
</reference>
<dbReference type="PANTHER" id="PTHR18964">
    <property type="entry name" value="ROK (REPRESSOR, ORF, KINASE) FAMILY"/>
    <property type="match status" value="1"/>
</dbReference>
<dbReference type="SUPFAM" id="SSF53067">
    <property type="entry name" value="Actin-like ATPase domain"/>
    <property type="match status" value="1"/>
</dbReference>
<dbReference type="Proteomes" id="UP000824262">
    <property type="component" value="Unassembled WGS sequence"/>
</dbReference>
<dbReference type="Pfam" id="PF00480">
    <property type="entry name" value="ROK"/>
    <property type="match status" value="1"/>
</dbReference>
<proteinExistence type="inferred from homology"/>
<evidence type="ECO:0000313" key="2">
    <source>
        <dbReference type="EMBL" id="HIQ77946.1"/>
    </source>
</evidence>
<organism evidence="2 3">
    <name type="scientific">Candidatus Scatomorpha intestinavium</name>
    <dbReference type="NCBI Taxonomy" id="2840922"/>
    <lineage>
        <taxon>Bacteria</taxon>
        <taxon>Bacillati</taxon>
        <taxon>Bacillota</taxon>
        <taxon>Clostridia</taxon>
        <taxon>Eubacteriales</taxon>
        <taxon>Candidatus Scatomorpha</taxon>
    </lineage>
</organism>
<sequence length="324" mass="34573">MHDRSSLILAVDIGGSKVASGFVDSTGNASHIGKFMWDSYDTQHVLERLSETVRRLLSAAPRQPDAIGFTIPGLADPARGMWLGASYMGIHNIPLKASMEQEFGMPVFLENDTNACCLAEKLFGCAKDCDDFLYLTVSNGVGGAFFLDDKLYYGAHGFAGEYGMCVVKEGGVRLENDRIAGSLEMYASGRGIVRNYLEAGGNGTIDGEPASGIGISAMAERGEPAALRAFELEGYYIGKVIAAACNLLDPALVIIGGGLSLAFDKFLPSLDSTMQKEHYHLEHYRDLLDIVPTALGYNGGLYGAASVALLGLETDASKKLGYRG</sequence>
<comment type="caution">
    <text evidence="2">The sequence shown here is derived from an EMBL/GenBank/DDBJ whole genome shotgun (WGS) entry which is preliminary data.</text>
</comment>
<comment type="similarity">
    <text evidence="1">Belongs to the ROK (NagC/XylR) family.</text>
</comment>
<protein>
    <submittedName>
        <fullName evidence="2">ROK family protein</fullName>
    </submittedName>
</protein>
<dbReference type="Gene3D" id="3.30.420.40">
    <property type="match status" value="2"/>
</dbReference>
<evidence type="ECO:0000256" key="1">
    <source>
        <dbReference type="ARBA" id="ARBA00006479"/>
    </source>
</evidence>
<accession>A0A9D1CRW9</accession>
<dbReference type="EMBL" id="DVGA01000022">
    <property type="protein sequence ID" value="HIQ77946.1"/>
    <property type="molecule type" value="Genomic_DNA"/>
</dbReference>
<dbReference type="AlphaFoldDB" id="A0A9D1CRW9"/>
<gene>
    <name evidence="2" type="ORF">IAB77_01650</name>
</gene>
<dbReference type="PANTHER" id="PTHR18964:SF149">
    <property type="entry name" value="BIFUNCTIONAL UDP-N-ACETYLGLUCOSAMINE 2-EPIMERASE_N-ACETYLMANNOSAMINE KINASE"/>
    <property type="match status" value="1"/>
</dbReference>
<dbReference type="InterPro" id="IPR000600">
    <property type="entry name" value="ROK"/>
</dbReference>